<organism evidence="5 6">
    <name type="scientific">Setaria viridis</name>
    <name type="common">Green bristlegrass</name>
    <name type="synonym">Setaria italica subsp. viridis</name>
    <dbReference type="NCBI Taxonomy" id="4556"/>
    <lineage>
        <taxon>Eukaryota</taxon>
        <taxon>Viridiplantae</taxon>
        <taxon>Streptophyta</taxon>
        <taxon>Embryophyta</taxon>
        <taxon>Tracheophyta</taxon>
        <taxon>Spermatophyta</taxon>
        <taxon>Magnoliopsida</taxon>
        <taxon>Liliopsida</taxon>
        <taxon>Poales</taxon>
        <taxon>Poaceae</taxon>
        <taxon>PACMAD clade</taxon>
        <taxon>Panicoideae</taxon>
        <taxon>Panicodae</taxon>
        <taxon>Paniceae</taxon>
        <taxon>Cenchrinae</taxon>
        <taxon>Setaria</taxon>
    </lineage>
</organism>
<gene>
    <name evidence="5" type="ORF">SEVIR_7G028600v2</name>
</gene>
<dbReference type="Gene3D" id="1.10.510.10">
    <property type="entry name" value="Transferase(Phosphotransferase) domain 1"/>
    <property type="match status" value="1"/>
</dbReference>
<feature type="region of interest" description="Disordered" evidence="3">
    <location>
        <begin position="1"/>
        <end position="28"/>
    </location>
</feature>
<evidence type="ECO:0000256" key="2">
    <source>
        <dbReference type="ARBA" id="ARBA00022840"/>
    </source>
</evidence>
<protein>
    <recommendedName>
        <fullName evidence="4">Protein kinase domain-containing protein</fullName>
    </recommendedName>
</protein>
<sequence length="355" mass="39237">MAAVSTEEEEEPPEAKKVEELEEEEPAPWPAAVAARYERLDKLGDSMFGDVYKAWDRAGNRLVAVKRLSGRTDDRFVQTALHDLAREAMSLAACRGHPSVVKLVATHADSGRRDGDCFLVTRYAGPLNLHRYLALRFEQERPFTEAEVRDAMRQLLSGAKHVHKAGVLHRDMAPENVVVDRTKKGRMVYRICGFGMSASRVAGKDGVAALASASPYRAPELFLGSEDYNERVDTWGLGCIMAELVAGAGGPFFGKSYAEVFEKVQHVAGTRGMVKWAGLERVAGRDRAARLREKGLATYAGCLREVFPEGVISERGFEVLAGLLDTNPESRLTAEEALQKLWFRRYGFAGRCFAP</sequence>
<dbReference type="PANTHER" id="PTHR24055">
    <property type="entry name" value="MITOGEN-ACTIVATED PROTEIN KINASE"/>
    <property type="match status" value="1"/>
</dbReference>
<dbReference type="FunFam" id="1.10.510.10:FF:001165">
    <property type="entry name" value="Protein kinase domain containing protein"/>
    <property type="match status" value="1"/>
</dbReference>
<evidence type="ECO:0000256" key="3">
    <source>
        <dbReference type="SAM" id="MobiDB-lite"/>
    </source>
</evidence>
<dbReference type="SUPFAM" id="SSF56112">
    <property type="entry name" value="Protein kinase-like (PK-like)"/>
    <property type="match status" value="1"/>
</dbReference>
<dbReference type="PROSITE" id="PS50011">
    <property type="entry name" value="PROTEIN_KINASE_DOM"/>
    <property type="match status" value="1"/>
</dbReference>
<dbReference type="Pfam" id="PF00069">
    <property type="entry name" value="Pkinase"/>
    <property type="match status" value="1"/>
</dbReference>
<keyword evidence="2" id="KW-0067">ATP-binding</keyword>
<dbReference type="Gene3D" id="3.30.200.20">
    <property type="entry name" value="Phosphorylase Kinase, domain 1"/>
    <property type="match status" value="1"/>
</dbReference>
<dbReference type="InterPro" id="IPR000719">
    <property type="entry name" value="Prot_kinase_dom"/>
</dbReference>
<proteinExistence type="predicted"/>
<dbReference type="GO" id="GO:0004672">
    <property type="term" value="F:protein kinase activity"/>
    <property type="evidence" value="ECO:0007669"/>
    <property type="project" value="InterPro"/>
</dbReference>
<reference evidence="5" key="1">
    <citation type="submission" date="2019-03" db="EMBL/GenBank/DDBJ databases">
        <title>WGS assembly of Setaria viridis.</title>
        <authorList>
            <person name="Huang P."/>
            <person name="Jenkins J."/>
            <person name="Grimwood J."/>
            <person name="Barry K."/>
            <person name="Healey A."/>
            <person name="Mamidi S."/>
            <person name="Sreedasyam A."/>
            <person name="Shu S."/>
            <person name="Feldman M."/>
            <person name="Wu J."/>
            <person name="Yu Y."/>
            <person name="Chen C."/>
            <person name="Johnson J."/>
            <person name="Rokhsar D."/>
            <person name="Baxter I."/>
            <person name="Schmutz J."/>
            <person name="Brutnell T."/>
            <person name="Kellogg E."/>
        </authorList>
    </citation>
    <scope>NUCLEOTIDE SEQUENCE [LARGE SCALE GENOMIC DNA]</scope>
</reference>
<dbReference type="InterPro" id="IPR011009">
    <property type="entry name" value="Kinase-like_dom_sf"/>
</dbReference>
<feature type="domain" description="Protein kinase" evidence="4">
    <location>
        <begin position="37"/>
        <end position="343"/>
    </location>
</feature>
<keyword evidence="6" id="KW-1185">Reference proteome</keyword>
<dbReference type="GO" id="GO:0005524">
    <property type="term" value="F:ATP binding"/>
    <property type="evidence" value="ECO:0007669"/>
    <property type="project" value="UniProtKB-KW"/>
</dbReference>
<name>A0A4V6D3Q2_SETVI</name>
<accession>A0A4V6D3Q2</accession>
<dbReference type="AlphaFoldDB" id="A0A4V6D3Q2"/>
<evidence type="ECO:0000313" key="6">
    <source>
        <dbReference type="Proteomes" id="UP000298652"/>
    </source>
</evidence>
<dbReference type="Gramene" id="TKW03496">
    <property type="protein sequence ID" value="TKW03496"/>
    <property type="gene ID" value="SEVIR_7G028600v2"/>
</dbReference>
<evidence type="ECO:0000256" key="1">
    <source>
        <dbReference type="ARBA" id="ARBA00022741"/>
    </source>
</evidence>
<feature type="compositionally biased region" description="Acidic residues" evidence="3">
    <location>
        <begin position="1"/>
        <end position="12"/>
    </location>
</feature>
<evidence type="ECO:0000313" key="5">
    <source>
        <dbReference type="EMBL" id="TKW03496.1"/>
    </source>
</evidence>
<dbReference type="Proteomes" id="UP000298652">
    <property type="component" value="Chromosome 7"/>
</dbReference>
<evidence type="ECO:0000259" key="4">
    <source>
        <dbReference type="PROSITE" id="PS50011"/>
    </source>
</evidence>
<dbReference type="InterPro" id="IPR008266">
    <property type="entry name" value="Tyr_kinase_AS"/>
</dbReference>
<dbReference type="OMA" id="CDSFLVM"/>
<dbReference type="EMBL" id="CM016558">
    <property type="protein sequence ID" value="TKW03496.1"/>
    <property type="molecule type" value="Genomic_DNA"/>
</dbReference>
<dbReference type="InterPro" id="IPR050117">
    <property type="entry name" value="MAPK"/>
</dbReference>
<dbReference type="PROSITE" id="PS00109">
    <property type="entry name" value="PROTEIN_KINASE_TYR"/>
    <property type="match status" value="1"/>
</dbReference>
<keyword evidence="1" id="KW-0547">Nucleotide-binding</keyword>